<feature type="transmembrane region" description="Helical" evidence="8">
    <location>
        <begin position="279"/>
        <end position="296"/>
    </location>
</feature>
<keyword evidence="7 8" id="KW-0472">Membrane</keyword>
<comment type="caution">
    <text evidence="10">The sequence shown here is derived from an EMBL/GenBank/DDBJ whole genome shotgun (WGS) entry which is preliminary data.</text>
</comment>
<evidence type="ECO:0000256" key="2">
    <source>
        <dbReference type="ARBA" id="ARBA00004141"/>
    </source>
</evidence>
<protein>
    <recommendedName>
        <fullName evidence="4 8">Protein PNS1</fullName>
    </recommendedName>
</protein>
<dbReference type="GO" id="GO:0005886">
    <property type="term" value="C:plasma membrane"/>
    <property type="evidence" value="ECO:0007669"/>
    <property type="project" value="UniProtKB-SubCell"/>
</dbReference>
<dbReference type="PANTHER" id="PTHR12385:SF4">
    <property type="entry name" value="PROTEIN PNS1"/>
    <property type="match status" value="1"/>
</dbReference>
<feature type="compositionally biased region" description="Low complexity" evidence="9">
    <location>
        <begin position="27"/>
        <end position="36"/>
    </location>
</feature>
<feature type="transmembrane region" description="Helical" evidence="8">
    <location>
        <begin position="245"/>
        <end position="267"/>
    </location>
</feature>
<feature type="transmembrane region" description="Helical" evidence="8">
    <location>
        <begin position="303"/>
        <end position="320"/>
    </location>
</feature>
<feature type="transmembrane region" description="Helical" evidence="8">
    <location>
        <begin position="147"/>
        <end position="167"/>
    </location>
</feature>
<evidence type="ECO:0000256" key="3">
    <source>
        <dbReference type="ARBA" id="ARBA00007168"/>
    </source>
</evidence>
<evidence type="ECO:0000256" key="1">
    <source>
        <dbReference type="ARBA" id="ARBA00002957"/>
    </source>
</evidence>
<evidence type="ECO:0000256" key="4">
    <source>
        <dbReference type="ARBA" id="ARBA00015388"/>
    </source>
</evidence>
<reference evidence="10 11" key="1">
    <citation type="submission" date="2016-07" db="EMBL/GenBank/DDBJ databases">
        <title>Pervasive Adenine N6-methylation of Active Genes in Fungi.</title>
        <authorList>
            <consortium name="DOE Joint Genome Institute"/>
            <person name="Mondo S.J."/>
            <person name="Dannebaum R.O."/>
            <person name="Kuo R.C."/>
            <person name="Labutti K."/>
            <person name="Haridas S."/>
            <person name="Kuo A."/>
            <person name="Salamov A."/>
            <person name="Ahrendt S.R."/>
            <person name="Lipzen A."/>
            <person name="Sullivan W."/>
            <person name="Andreopoulos W.B."/>
            <person name="Clum A."/>
            <person name="Lindquist E."/>
            <person name="Daum C."/>
            <person name="Ramamoorthy G.K."/>
            <person name="Gryganskyi A."/>
            <person name="Culley D."/>
            <person name="Magnuson J.K."/>
            <person name="James T.Y."/>
            <person name="O'Malley M.A."/>
            <person name="Stajich J.E."/>
            <person name="Spatafora J.W."/>
            <person name="Visel A."/>
            <person name="Grigoriev I.V."/>
        </authorList>
    </citation>
    <scope>NUCLEOTIDE SEQUENCE [LARGE SCALE GENOMIC DNA]</scope>
    <source>
        <strain evidence="10 11">NRRL 1336</strain>
    </source>
</reference>
<dbReference type="STRING" id="90262.A0A1X2ITF4"/>
<feature type="transmembrane region" description="Helical" evidence="8">
    <location>
        <begin position="360"/>
        <end position="379"/>
    </location>
</feature>
<comment type="similarity">
    <text evidence="3 8">Belongs to the CTL (choline transporter-like) family.</text>
</comment>
<evidence type="ECO:0000256" key="9">
    <source>
        <dbReference type="SAM" id="MobiDB-lite"/>
    </source>
</evidence>
<feature type="transmembrane region" description="Helical" evidence="8">
    <location>
        <begin position="96"/>
        <end position="117"/>
    </location>
</feature>
<evidence type="ECO:0000256" key="7">
    <source>
        <dbReference type="ARBA" id="ARBA00023136"/>
    </source>
</evidence>
<organism evidence="10 11">
    <name type="scientific">Absidia repens</name>
    <dbReference type="NCBI Taxonomy" id="90262"/>
    <lineage>
        <taxon>Eukaryota</taxon>
        <taxon>Fungi</taxon>
        <taxon>Fungi incertae sedis</taxon>
        <taxon>Mucoromycota</taxon>
        <taxon>Mucoromycotina</taxon>
        <taxon>Mucoromycetes</taxon>
        <taxon>Mucorales</taxon>
        <taxon>Cunninghamellaceae</taxon>
        <taxon>Absidia</taxon>
    </lineage>
</organism>
<keyword evidence="11" id="KW-1185">Reference proteome</keyword>
<feature type="transmembrane region" description="Helical" evidence="8">
    <location>
        <begin position="202"/>
        <end position="220"/>
    </location>
</feature>
<evidence type="ECO:0000313" key="10">
    <source>
        <dbReference type="EMBL" id="ORZ22076.1"/>
    </source>
</evidence>
<dbReference type="Proteomes" id="UP000193560">
    <property type="component" value="Unassembled WGS sequence"/>
</dbReference>
<evidence type="ECO:0000256" key="6">
    <source>
        <dbReference type="ARBA" id="ARBA00022989"/>
    </source>
</evidence>
<dbReference type="PANTHER" id="PTHR12385">
    <property type="entry name" value="CHOLINE TRANSPORTER-LIKE (SLC FAMILY 44)"/>
    <property type="match status" value="1"/>
</dbReference>
<gene>
    <name evidence="10" type="ORF">BCR42DRAFT_405447</name>
</gene>
<dbReference type="Pfam" id="PF04515">
    <property type="entry name" value="Choline_transpo"/>
    <property type="match status" value="1"/>
</dbReference>
<comment type="function">
    <text evidence="1 8">Probably involved in transport through the plasma membrane.</text>
</comment>
<feature type="region of interest" description="Disordered" evidence="9">
    <location>
        <begin position="1"/>
        <end position="84"/>
    </location>
</feature>
<sequence length="521" mass="58186">MYGNTPPPQGQEYQPSQQMYPPPPQPYNYNANQQPSYPYPPPQQQQNYGGGGGGGGNYAPSPQHAEQQPGQHDQLPFEKDNTGNAPKKGWRSYHDVWALILWILNVGAFIGVSVLALQSYSSNHGVTTGGVQSSTQYSGLTFDTSTFLIFGLAAVVGFGLSLLYLLLVNAIPRLMIYITFIASIVIYFGVTIYYFVQHYYSAAIVFLIFAVLYLLSFFWWRKRIPFATEMLVSTISVMKKHPSTLVIGIVTLIIQTAFSMWFMLTVVGTYQRFYSTSSNNARLNLAMVFLVFSFYWTSQVISYVSYTTLAGIYASVYFNTGPHPTIPSLRRSLTTSFGTICFGSLLIALVNFLRLTDNPFLSFILCIVDCIVGCFQGFFEWFNNYAFSGVAIYGKSYIQSAKRTWTLIKDRGIEAIINDNLINNVLFLGGLLVGVLCSLLGYLYLTISKPSFNQTGNMTPVVVMMCFIVGISMFSTISMVISSGVSTTFVCLAEDPQALQRTQPDLFERIRQTWPRVVQSI</sequence>
<keyword evidence="5 8" id="KW-0812">Transmembrane</keyword>
<dbReference type="InterPro" id="IPR007603">
    <property type="entry name" value="Choline_transptr-like"/>
</dbReference>
<comment type="subcellular location">
    <subcellularLocation>
        <location evidence="8">Cell membrane</location>
        <topology evidence="8">Multi-pass membrane protein</topology>
    </subcellularLocation>
    <subcellularLocation>
        <location evidence="2">Membrane</location>
        <topology evidence="2">Multi-pass membrane protein</topology>
    </subcellularLocation>
</comment>
<feature type="transmembrane region" description="Helical" evidence="8">
    <location>
        <begin position="174"/>
        <end position="196"/>
    </location>
</feature>
<proteinExistence type="inferred from homology"/>
<dbReference type="AlphaFoldDB" id="A0A1X2ITF4"/>
<accession>A0A1X2ITF4</accession>
<dbReference type="OrthoDB" id="44736at2759"/>
<name>A0A1X2ITF4_9FUNG</name>
<evidence type="ECO:0000313" key="11">
    <source>
        <dbReference type="Proteomes" id="UP000193560"/>
    </source>
</evidence>
<feature type="transmembrane region" description="Helical" evidence="8">
    <location>
        <begin position="457"/>
        <end position="481"/>
    </location>
</feature>
<dbReference type="GO" id="GO:0022857">
    <property type="term" value="F:transmembrane transporter activity"/>
    <property type="evidence" value="ECO:0007669"/>
    <property type="project" value="UniProtKB-UniRule"/>
</dbReference>
<feature type="transmembrane region" description="Helical" evidence="8">
    <location>
        <begin position="332"/>
        <end position="353"/>
    </location>
</feature>
<keyword evidence="6 8" id="KW-1133">Transmembrane helix</keyword>
<dbReference type="EMBL" id="MCGE01000004">
    <property type="protein sequence ID" value="ORZ22076.1"/>
    <property type="molecule type" value="Genomic_DNA"/>
</dbReference>
<evidence type="ECO:0000256" key="5">
    <source>
        <dbReference type="ARBA" id="ARBA00022692"/>
    </source>
</evidence>
<evidence type="ECO:0000256" key="8">
    <source>
        <dbReference type="RuleBase" id="RU368066"/>
    </source>
</evidence>
<feature type="transmembrane region" description="Helical" evidence="8">
    <location>
        <begin position="425"/>
        <end position="445"/>
    </location>
</feature>
<feature type="compositionally biased region" description="Gly residues" evidence="9">
    <location>
        <begin position="48"/>
        <end position="57"/>
    </location>
</feature>